<dbReference type="Pfam" id="PF02574">
    <property type="entry name" value="S-methyl_trans"/>
    <property type="match status" value="1"/>
</dbReference>
<dbReference type="UniPathway" id="UPA00193"/>
<keyword evidence="4" id="KW-0285">Flavoprotein</keyword>
<sequence>MPSPFLDRLARGPLLADGAMGTVLYQKGVGFGESFDALNLTKATQVESVHRDYLAAGAELIETNTFGANAVRLAPHGLEEKVRAIARQGVKIARTAREIVGVDAFVAGAIGPLGKPLEPFGQISAAEAEGIFRATAEGLLEGGCDCFILETFQDLNEILAALRAVRRVSLGIPIIAQMTFGDDGKTLYAHTPSLVVRALKQAGADVVGINCGVGPQPTLEVLEELIAAADGTPVSAMPNAGLPQFVEGRFLYLASPDYFAEFAARAVALGVRIVGGCCGTTPAHIRAMRERLESHLPAEKLAPGAEVRVLEPEPAVAAPPAEREEPSLLRKLREKFVVSVEIDPPRGINTRKVMEGARLMAQANVDAVNIADSPLARIRMSAMALAYQIHTHFPRLEIILHYTTRDRNLMGLQSDLLGAHALGIRNILCLKGDPPSLGDYPDATAVFDTDAVGLMNICRRMNQGTDLAGNSIGAVTRFAFGCGVNPTAENLDAEFEYVRRKLDAGPQFVMTQPVYDVECWKRFVDRLSGLARIPILIGILPLQSFRHAEFLHNEVPGIHVPDWVRARMHEAGNEGQAAGVELARDLLARCKSMANGVYLMPSFGRYENCLEVLEGAR</sequence>
<evidence type="ECO:0000256" key="6">
    <source>
        <dbReference type="ARBA" id="ARBA00022827"/>
    </source>
</evidence>
<dbReference type="InterPro" id="IPR003171">
    <property type="entry name" value="Mehydrof_redctse-like"/>
</dbReference>
<evidence type="ECO:0000256" key="8">
    <source>
        <dbReference type="PROSITE-ProRule" id="PRU00333"/>
    </source>
</evidence>
<dbReference type="SUPFAM" id="SSF82282">
    <property type="entry name" value="Homocysteine S-methyltransferase"/>
    <property type="match status" value="1"/>
</dbReference>
<dbReference type="Gene3D" id="3.20.20.330">
    <property type="entry name" value="Homocysteine-binding-like domain"/>
    <property type="match status" value="1"/>
</dbReference>
<proteinExistence type="predicted"/>
<feature type="binding site" evidence="8">
    <location>
        <position position="211"/>
    </location>
    <ligand>
        <name>Zn(2+)</name>
        <dbReference type="ChEBI" id="CHEBI:29105"/>
    </ligand>
</feature>
<dbReference type="CDD" id="cd00537">
    <property type="entry name" value="MTHFR"/>
    <property type="match status" value="1"/>
</dbReference>
<dbReference type="EMBL" id="VBOT01000008">
    <property type="protein sequence ID" value="TMQ53809.1"/>
    <property type="molecule type" value="Genomic_DNA"/>
</dbReference>
<dbReference type="EC" id="1.5.1.20" evidence="10"/>
<evidence type="ECO:0000256" key="3">
    <source>
        <dbReference type="ARBA" id="ARBA00022603"/>
    </source>
</evidence>
<dbReference type="GO" id="GO:0032259">
    <property type="term" value="P:methylation"/>
    <property type="evidence" value="ECO:0007669"/>
    <property type="project" value="UniProtKB-KW"/>
</dbReference>
<evidence type="ECO:0000256" key="2">
    <source>
        <dbReference type="ARBA" id="ARBA00004777"/>
    </source>
</evidence>
<dbReference type="Proteomes" id="UP000320184">
    <property type="component" value="Unassembled WGS sequence"/>
</dbReference>
<evidence type="ECO:0000259" key="9">
    <source>
        <dbReference type="PROSITE" id="PS50970"/>
    </source>
</evidence>
<keyword evidence="8" id="KW-0862">Zinc</keyword>
<dbReference type="InterPro" id="IPR029041">
    <property type="entry name" value="FAD-linked_oxidoreductase-like"/>
</dbReference>
<comment type="cofactor">
    <cofactor evidence="8">
        <name>Zn(2+)</name>
        <dbReference type="ChEBI" id="CHEBI:29105"/>
    </cofactor>
</comment>
<reference evidence="10 11" key="1">
    <citation type="journal article" date="2019" name="Nat. Microbiol.">
        <title>Mediterranean grassland soil C-N compound turnover is dependent on rainfall and depth, and is mediated by genomically divergent microorganisms.</title>
        <authorList>
            <person name="Diamond S."/>
            <person name="Andeer P.F."/>
            <person name="Li Z."/>
            <person name="Crits-Christoph A."/>
            <person name="Burstein D."/>
            <person name="Anantharaman K."/>
            <person name="Lane K.R."/>
            <person name="Thomas B.C."/>
            <person name="Pan C."/>
            <person name="Northen T.R."/>
            <person name="Banfield J.F."/>
        </authorList>
    </citation>
    <scope>NUCLEOTIDE SEQUENCE [LARGE SCALE GENOMIC DNA]</scope>
    <source>
        <strain evidence="10">WS_3</strain>
    </source>
</reference>
<organism evidence="10 11">
    <name type="scientific">Eiseniibacteriota bacterium</name>
    <dbReference type="NCBI Taxonomy" id="2212470"/>
    <lineage>
        <taxon>Bacteria</taxon>
        <taxon>Candidatus Eiseniibacteriota</taxon>
    </lineage>
</organism>
<dbReference type="PANTHER" id="PTHR45833">
    <property type="entry name" value="METHIONINE SYNTHASE"/>
    <property type="match status" value="1"/>
</dbReference>
<evidence type="ECO:0000256" key="1">
    <source>
        <dbReference type="ARBA" id="ARBA00001974"/>
    </source>
</evidence>
<evidence type="ECO:0000313" key="11">
    <source>
        <dbReference type="Proteomes" id="UP000320184"/>
    </source>
</evidence>
<evidence type="ECO:0000256" key="4">
    <source>
        <dbReference type="ARBA" id="ARBA00022630"/>
    </source>
</evidence>
<evidence type="ECO:0000256" key="7">
    <source>
        <dbReference type="ARBA" id="ARBA00023002"/>
    </source>
</evidence>
<name>A0A538SR18_UNCEI</name>
<dbReference type="AlphaFoldDB" id="A0A538SR18"/>
<dbReference type="Gene3D" id="3.20.20.220">
    <property type="match status" value="1"/>
</dbReference>
<comment type="pathway">
    <text evidence="2">One-carbon metabolism; tetrahydrofolate interconversion.</text>
</comment>
<keyword evidence="8" id="KW-0479">Metal-binding</keyword>
<feature type="binding site" evidence="8">
    <location>
        <position position="277"/>
    </location>
    <ligand>
        <name>Zn(2+)</name>
        <dbReference type="ChEBI" id="CHEBI:29105"/>
    </ligand>
</feature>
<dbReference type="GO" id="GO:0046872">
    <property type="term" value="F:metal ion binding"/>
    <property type="evidence" value="ECO:0007669"/>
    <property type="project" value="UniProtKB-KW"/>
</dbReference>
<dbReference type="SUPFAM" id="SSF51730">
    <property type="entry name" value="FAD-linked oxidoreductase"/>
    <property type="match status" value="1"/>
</dbReference>
<protein>
    <submittedName>
        <fullName evidence="10">Bifunctional homocysteine S-methyltransferase/methylenetetrahydrofolate reductase</fullName>
        <ecNumber evidence="10">1.5.1.20</ecNumber>
        <ecNumber evidence="10">2.1.1.10</ecNumber>
    </submittedName>
</protein>
<dbReference type="GO" id="GO:0004489">
    <property type="term" value="F:methylenetetrahydrofolate reductase [NAD(P)H] activity"/>
    <property type="evidence" value="ECO:0007669"/>
    <property type="project" value="UniProtKB-EC"/>
</dbReference>
<dbReference type="NCBIfam" id="NF006396">
    <property type="entry name" value="PRK08645.1"/>
    <property type="match status" value="1"/>
</dbReference>
<dbReference type="InterPro" id="IPR050554">
    <property type="entry name" value="Met_Synthase/Corrinoid"/>
</dbReference>
<dbReference type="GO" id="GO:0005829">
    <property type="term" value="C:cytosol"/>
    <property type="evidence" value="ECO:0007669"/>
    <property type="project" value="TreeGrafter"/>
</dbReference>
<dbReference type="GO" id="GO:0008705">
    <property type="term" value="F:methionine synthase activity"/>
    <property type="evidence" value="ECO:0007669"/>
    <property type="project" value="TreeGrafter"/>
</dbReference>
<accession>A0A538SR18</accession>
<keyword evidence="6" id="KW-0274">FAD</keyword>
<comment type="cofactor">
    <cofactor evidence="1">
        <name>FAD</name>
        <dbReference type="ChEBI" id="CHEBI:57692"/>
    </cofactor>
</comment>
<gene>
    <name evidence="10" type="ORF">E6K73_00760</name>
</gene>
<keyword evidence="3 8" id="KW-0489">Methyltransferase</keyword>
<feature type="domain" description="Hcy-binding" evidence="9">
    <location>
        <begin position="2"/>
        <end position="292"/>
    </location>
</feature>
<dbReference type="PROSITE" id="PS50970">
    <property type="entry name" value="HCY"/>
    <property type="match status" value="1"/>
</dbReference>
<dbReference type="Pfam" id="PF02219">
    <property type="entry name" value="MTHFR"/>
    <property type="match status" value="1"/>
</dbReference>
<feature type="binding site" evidence="8">
    <location>
        <position position="278"/>
    </location>
    <ligand>
        <name>Zn(2+)</name>
        <dbReference type="ChEBI" id="CHEBI:29105"/>
    </ligand>
</feature>
<evidence type="ECO:0000313" key="10">
    <source>
        <dbReference type="EMBL" id="TMQ53809.1"/>
    </source>
</evidence>
<dbReference type="EC" id="2.1.1.10" evidence="10"/>
<dbReference type="GO" id="GO:0035999">
    <property type="term" value="P:tetrahydrofolate interconversion"/>
    <property type="evidence" value="ECO:0007669"/>
    <property type="project" value="UniProtKB-UniPathway"/>
</dbReference>
<dbReference type="InterPro" id="IPR003726">
    <property type="entry name" value="HCY_dom"/>
</dbReference>
<keyword evidence="7 10" id="KW-0560">Oxidoreductase</keyword>
<dbReference type="PANTHER" id="PTHR45833:SF2">
    <property type="entry name" value="BIFUNCTIONAL HOMOCYSTEINE S-METHYLTRANSFERASE_5,10-METHYLENETETRAHYDROFOLATE REDUCTASE"/>
    <property type="match status" value="1"/>
</dbReference>
<keyword evidence="5 8" id="KW-0808">Transferase</keyword>
<comment type="caution">
    <text evidence="10">The sequence shown here is derived from an EMBL/GenBank/DDBJ whole genome shotgun (WGS) entry which is preliminary data.</text>
</comment>
<dbReference type="InterPro" id="IPR036589">
    <property type="entry name" value="HCY_dom_sf"/>
</dbReference>
<evidence type="ECO:0000256" key="5">
    <source>
        <dbReference type="ARBA" id="ARBA00022679"/>
    </source>
</evidence>